<feature type="transmembrane region" description="Helical" evidence="2">
    <location>
        <begin position="46"/>
        <end position="65"/>
    </location>
</feature>
<keyword evidence="4" id="KW-1185">Reference proteome</keyword>
<organism evidence="3 4">
    <name type="scientific">Owenweeksia hongkongensis (strain DSM 17368 / CIP 108786 / JCM 12287 / NRRL B-23963 / UST20020801)</name>
    <dbReference type="NCBI Taxonomy" id="926562"/>
    <lineage>
        <taxon>Bacteria</taxon>
        <taxon>Pseudomonadati</taxon>
        <taxon>Bacteroidota</taxon>
        <taxon>Flavobacteriia</taxon>
        <taxon>Flavobacteriales</taxon>
        <taxon>Owenweeksiaceae</taxon>
        <taxon>Owenweeksia</taxon>
    </lineage>
</organism>
<dbReference type="KEGG" id="oho:Oweho_2273"/>
<dbReference type="OrthoDB" id="1250816at2"/>
<dbReference type="Proteomes" id="UP000005631">
    <property type="component" value="Chromosome"/>
</dbReference>
<keyword evidence="2" id="KW-0812">Transmembrane</keyword>
<evidence type="ECO:0000313" key="4">
    <source>
        <dbReference type="Proteomes" id="UP000005631"/>
    </source>
</evidence>
<dbReference type="EMBL" id="CP003156">
    <property type="protein sequence ID" value="AEV33246.1"/>
    <property type="molecule type" value="Genomic_DNA"/>
</dbReference>
<proteinExistence type="predicted"/>
<dbReference type="HOGENOM" id="CLU_1119308_0_0_10"/>
<dbReference type="RefSeq" id="WP_014202595.1">
    <property type="nucleotide sequence ID" value="NC_016599.1"/>
</dbReference>
<gene>
    <name evidence="3" type="ordered locus">Oweho_2273</name>
</gene>
<protein>
    <submittedName>
        <fullName evidence="3">Uncharacterized protein</fullName>
    </submittedName>
</protein>
<reference evidence="3 4" key="1">
    <citation type="journal article" date="2012" name="Stand. Genomic Sci.">
        <title>Genome sequence of the orange-pigmented seawater bacterium Owenweeksia hongkongensis type strain (UST20020801(T)).</title>
        <authorList>
            <person name="Riedel T."/>
            <person name="Held B."/>
            <person name="Nolan M."/>
            <person name="Lucas S."/>
            <person name="Lapidus A."/>
            <person name="Tice H."/>
            <person name="Del Rio T.G."/>
            <person name="Cheng J.F."/>
            <person name="Han C."/>
            <person name="Tapia R."/>
            <person name="Goodwin L.A."/>
            <person name="Pitluck S."/>
            <person name="Liolios K."/>
            <person name="Mavromatis K."/>
            <person name="Pagani I."/>
            <person name="Ivanova N."/>
            <person name="Mikhailova N."/>
            <person name="Pati A."/>
            <person name="Chen A."/>
            <person name="Palaniappan K."/>
            <person name="Rohde M."/>
            <person name="Tindall B.J."/>
            <person name="Detter J.C."/>
            <person name="Goker M."/>
            <person name="Woyke T."/>
            <person name="Bristow J."/>
            <person name="Eisen J.A."/>
            <person name="Markowitz V."/>
            <person name="Hugenholtz P."/>
            <person name="Klenk H.P."/>
            <person name="Kyrpides N.C."/>
        </authorList>
    </citation>
    <scope>NUCLEOTIDE SEQUENCE</scope>
    <source>
        <strain evidence="4">DSM 17368 / JCM 12287 / NRRL B-23963</strain>
    </source>
</reference>
<feature type="compositionally biased region" description="Polar residues" evidence="1">
    <location>
        <begin position="92"/>
        <end position="101"/>
    </location>
</feature>
<evidence type="ECO:0000256" key="2">
    <source>
        <dbReference type="SAM" id="Phobius"/>
    </source>
</evidence>
<keyword evidence="2" id="KW-0472">Membrane</keyword>
<evidence type="ECO:0000256" key="1">
    <source>
        <dbReference type="SAM" id="MobiDB-lite"/>
    </source>
</evidence>
<feature type="region of interest" description="Disordered" evidence="1">
    <location>
        <begin position="81"/>
        <end position="123"/>
    </location>
</feature>
<name>G8R5H2_OWEHD</name>
<accession>G8R5H2</accession>
<keyword evidence="2" id="KW-1133">Transmembrane helix</keyword>
<feature type="compositionally biased region" description="Basic and acidic residues" evidence="1">
    <location>
        <begin position="102"/>
        <end position="116"/>
    </location>
</feature>
<dbReference type="AlphaFoldDB" id="G8R5H2"/>
<sequence length="248" mass="27912">MKNEKHPLDEFFKEGLSEHKIQPSASVWDKIEEAQPEPSRKKGAWFILRAAVVTLLIGLSTLFYFQNNDVDTNDNVVSSPDIIEVEGPDKNNAAQKQNKATEGNKDKTETPKEEVKPKKKAVPIMRQSTSRPVYVSNDGVFQVIDEDALYAEDMKVADADISLQLKAERKAAATPIKVKVRLKPRAATEGFYANADESEEETPRPSFKNRMQTYASSQMDNVLSGKPLEWPKVEKKQIEIPLPRILSN</sequence>
<dbReference type="STRING" id="926562.Oweho_2273"/>
<evidence type="ECO:0000313" key="3">
    <source>
        <dbReference type="EMBL" id="AEV33246.1"/>
    </source>
</evidence>